<dbReference type="STRING" id="1618384.UW68_C0027G0002"/>
<organism evidence="3 4">
    <name type="scientific">Candidatus Collierbacteria bacterium GW2011_GWB1_44_6</name>
    <dbReference type="NCBI Taxonomy" id="1618384"/>
    <lineage>
        <taxon>Bacteria</taxon>
        <taxon>Candidatus Collieribacteriota</taxon>
    </lineage>
</organism>
<evidence type="ECO:0000313" key="4">
    <source>
        <dbReference type="Proteomes" id="UP000034835"/>
    </source>
</evidence>
<reference evidence="3 4" key="1">
    <citation type="journal article" date="2015" name="Nature">
        <title>rRNA introns, odd ribosomes, and small enigmatic genomes across a large radiation of phyla.</title>
        <authorList>
            <person name="Brown C.T."/>
            <person name="Hug L.A."/>
            <person name="Thomas B.C."/>
            <person name="Sharon I."/>
            <person name="Castelle C.J."/>
            <person name="Singh A."/>
            <person name="Wilkins M.J."/>
            <person name="Williams K.H."/>
            <person name="Banfield J.F."/>
        </authorList>
    </citation>
    <scope>NUCLEOTIDE SEQUENCE [LARGE SCALE GENOMIC DNA]</scope>
</reference>
<evidence type="ECO:0000256" key="2">
    <source>
        <dbReference type="SAM" id="Phobius"/>
    </source>
</evidence>
<keyword evidence="2" id="KW-1133">Transmembrane helix</keyword>
<dbReference type="InterPro" id="IPR042001">
    <property type="entry name" value="Sortase_F"/>
</dbReference>
<dbReference type="EMBL" id="LCJG01000027">
    <property type="protein sequence ID" value="KKT72716.1"/>
    <property type="molecule type" value="Genomic_DNA"/>
</dbReference>
<dbReference type="InterPro" id="IPR005754">
    <property type="entry name" value="Sortase"/>
</dbReference>
<keyword evidence="2" id="KW-0812">Transmembrane</keyword>
<dbReference type="Pfam" id="PF04203">
    <property type="entry name" value="Sortase"/>
    <property type="match status" value="1"/>
</dbReference>
<dbReference type="SUPFAM" id="SSF63817">
    <property type="entry name" value="Sortase"/>
    <property type="match status" value="1"/>
</dbReference>
<evidence type="ECO:0000313" key="3">
    <source>
        <dbReference type="EMBL" id="KKT72716.1"/>
    </source>
</evidence>
<comment type="caution">
    <text evidence="3">The sequence shown here is derived from an EMBL/GenBank/DDBJ whole genome shotgun (WGS) entry which is preliminary data.</text>
</comment>
<dbReference type="GO" id="GO:0016787">
    <property type="term" value="F:hydrolase activity"/>
    <property type="evidence" value="ECO:0007669"/>
    <property type="project" value="UniProtKB-KW"/>
</dbReference>
<evidence type="ECO:0000256" key="1">
    <source>
        <dbReference type="ARBA" id="ARBA00022801"/>
    </source>
</evidence>
<dbReference type="Proteomes" id="UP000034835">
    <property type="component" value="Unassembled WGS sequence"/>
</dbReference>
<name>A0A0G1JMD9_9BACT</name>
<keyword evidence="1" id="KW-0378">Hydrolase</keyword>
<dbReference type="CDD" id="cd05829">
    <property type="entry name" value="Sortase_F"/>
    <property type="match status" value="1"/>
</dbReference>
<sequence>MLIDSKRLIRSLFVVGLFIGATLLSYYQFFSPQTTYIAGSAVQDSELGWKFPQQFRSAGQVTVSDAYSELRKQGLAGGLPVRLQIPSINVDAAIEDAFITPDGRMDVPAGSKNVAWFALGPPPGQIGSSVIGGHYGIDNGTTKVFYNLNKLKIGDHVQVVDDFNKTLSFVVRTVKIYDRNADATEVFLSKDNKAHLNLIACDGVWNKQNDTYPDRRVVFTDAIDATTLQTGTVSPPAIEIKARLPETANNPFINSTLSFSDLYANPVSGSITSLIILTVVIILAKIILRK</sequence>
<gene>
    <name evidence="3" type="ORF">UW68_C0027G0002</name>
</gene>
<proteinExistence type="predicted"/>
<keyword evidence="2" id="KW-0472">Membrane</keyword>
<accession>A0A0G1JMD9</accession>
<feature type="transmembrane region" description="Helical" evidence="2">
    <location>
        <begin position="12"/>
        <end position="30"/>
    </location>
</feature>
<feature type="transmembrane region" description="Helical" evidence="2">
    <location>
        <begin position="267"/>
        <end position="288"/>
    </location>
</feature>
<protein>
    <submittedName>
        <fullName evidence="3">Peptidase C60 family protein</fullName>
    </submittedName>
</protein>
<dbReference type="InterPro" id="IPR023365">
    <property type="entry name" value="Sortase_dom-sf"/>
</dbReference>
<dbReference type="AlphaFoldDB" id="A0A0G1JMD9"/>
<dbReference type="Gene3D" id="2.40.260.10">
    <property type="entry name" value="Sortase"/>
    <property type="match status" value="1"/>
</dbReference>